<evidence type="ECO:0000313" key="2">
    <source>
        <dbReference type="EMBL" id="MFB9312418.1"/>
    </source>
</evidence>
<feature type="domain" description="SnoaL-like" evidence="1">
    <location>
        <begin position="9"/>
        <end position="101"/>
    </location>
</feature>
<gene>
    <name evidence="2" type="ORF">ACFFRI_05125</name>
</gene>
<dbReference type="InterPro" id="IPR032710">
    <property type="entry name" value="NTF2-like_dom_sf"/>
</dbReference>
<proteinExistence type="predicted"/>
<dbReference type="Pfam" id="PF12680">
    <property type="entry name" value="SnoaL_2"/>
    <property type="match status" value="1"/>
</dbReference>
<dbReference type="SUPFAM" id="SSF54427">
    <property type="entry name" value="NTF2-like"/>
    <property type="match status" value="1"/>
</dbReference>
<dbReference type="RefSeq" id="WP_140008273.1">
    <property type="nucleotide sequence ID" value="NZ_JBHMDG010000005.1"/>
</dbReference>
<sequence>MTTTPADLVQTYFAAAVDPDRESYVALFAPQAVVEDDGRSFAGRDAVRAWRADVPEVSYTPGEVVADGAGWSVRTTVSGDFPGSPVDLAFWFRFDDADLVEELRIRP</sequence>
<comment type="caution">
    <text evidence="2">The sequence shown here is derived from an EMBL/GenBank/DDBJ whole genome shotgun (WGS) entry which is preliminary data.</text>
</comment>
<dbReference type="Proteomes" id="UP001589750">
    <property type="component" value="Unassembled WGS sequence"/>
</dbReference>
<name>A0ABV5K8M5_9ACTN</name>
<reference evidence="2 3" key="1">
    <citation type="submission" date="2024-09" db="EMBL/GenBank/DDBJ databases">
        <authorList>
            <person name="Sun Q."/>
            <person name="Mori K."/>
        </authorList>
    </citation>
    <scope>NUCLEOTIDE SEQUENCE [LARGE SCALE GENOMIC DNA]</scope>
    <source>
        <strain evidence="2 3">JCM 9626</strain>
    </source>
</reference>
<evidence type="ECO:0000259" key="1">
    <source>
        <dbReference type="Pfam" id="PF12680"/>
    </source>
</evidence>
<dbReference type="InterPro" id="IPR037401">
    <property type="entry name" value="SnoaL-like"/>
</dbReference>
<evidence type="ECO:0000313" key="3">
    <source>
        <dbReference type="Proteomes" id="UP001589750"/>
    </source>
</evidence>
<keyword evidence="3" id="KW-1185">Reference proteome</keyword>
<accession>A0ABV5K8M5</accession>
<organism evidence="2 3">
    <name type="scientific">Nocardioides plantarum</name>
    <dbReference type="NCBI Taxonomy" id="29299"/>
    <lineage>
        <taxon>Bacteria</taxon>
        <taxon>Bacillati</taxon>
        <taxon>Actinomycetota</taxon>
        <taxon>Actinomycetes</taxon>
        <taxon>Propionibacteriales</taxon>
        <taxon>Nocardioidaceae</taxon>
        <taxon>Nocardioides</taxon>
    </lineage>
</organism>
<dbReference type="Gene3D" id="3.10.450.50">
    <property type="match status" value="1"/>
</dbReference>
<protein>
    <submittedName>
        <fullName evidence="2">Nuclear transport factor 2 family protein</fullName>
    </submittedName>
</protein>
<dbReference type="EMBL" id="JBHMDG010000005">
    <property type="protein sequence ID" value="MFB9312418.1"/>
    <property type="molecule type" value="Genomic_DNA"/>
</dbReference>